<evidence type="ECO:0000313" key="13">
    <source>
        <dbReference type="Proteomes" id="UP000598971"/>
    </source>
</evidence>
<dbReference type="InterPro" id="IPR015422">
    <property type="entry name" value="PyrdxlP-dep_Trfase_small"/>
</dbReference>
<sequence length="962" mass="105285">MNLFDQQSSEFKQRHIGPNEADTAAMLATIGVTNMETLIGNTVPAAIRMQHALNLPPAISENEYLQLIREMGSRNKLFKNYIGQGYYDTITPSVILRNIFENPGWYTQYTPYQAEISQGRLESLLNFQTMVSDLTALPIANASLLDEATAAAEAVAMIFHHVNKGATIDKPKLFIDEAIFPQTIDVIITRSAPIGVELVFGNYTNATIDDSFFGAIIQYPNNLGSIEDYSRFIETVHAVNGYVIMATDLLALTLLTPPGELGADVAIGSAQRFGVPLGFGGPHAAFFSAKDEFKRSLPGRIIGVSIDAQGNRALRMALQTREQHIKREKATSNICTAQALLANMAAMYAVYHGPDGLKNIALRIAMLAQAAADAIVHRGCSLVSNKFFDTFVVKATDIAPIKAKAERQQINLRYIDASHIGISIDETTGIKDLYDLINCFENDTDPVAFDIQQDGTLLHIPAGLLRTSAYLTHPVFNMHRSESQMMRYIKQLENKDLSLNTSMISLGSCTMKLNAATEMIPLSWSNWSKMHPFAPLDQTAGYQQMIQELSAYLCEITAFDACSLQPNSGAQGEYAGLLTIKAYHESRGDTHRKIMLIPISAHGTNPASAVMAGMKVVVVKALENGYIDVQDLKEKAALHADNLAGIMITYPSTYGVYEETVKDITDIIHAYGGQVYMDGANMNAQVGLTAPGLIGADVCHLNLHKTFAIPHGGGGPGMGPICVAAHLAPFLPKHVIETTENASHKGFQAVSAAQYGSASILLISYGYIRMLGAAGVKAATEYAILNANYMRARLDGAYDILYTNHNGQCAHEFIVDLRPFKKTAEIEAEDVAKRLIDYGFHAPTMSFPVPGTIMIEPTESEDKEELDRFCDALLSIREEIKAIEDGLADKKDNALKNAPHTQALVCNDAWNHSYTRQQAAFPLYYVTLNKFWPSVARVNNTHGDRNLICTCEPVSAYEDATV</sequence>
<comment type="function">
    <text evidence="2 8">The glycine cleavage system catalyzes the degradation of glycine. The P protein binds the alpha-amino group of glycine through its pyridoxal phosphate cofactor; CO(2) is released and the remaining methylamine moiety is then transferred to the lipoamide cofactor of the H protein.</text>
</comment>
<evidence type="ECO:0000256" key="8">
    <source>
        <dbReference type="HAMAP-Rule" id="MF_00711"/>
    </source>
</evidence>
<dbReference type="InterPro" id="IPR015424">
    <property type="entry name" value="PyrdxlP-dep_Trfase"/>
</dbReference>
<feature type="modified residue" description="N6-(pyridoxal phosphate)lysine" evidence="8 9">
    <location>
        <position position="705"/>
    </location>
</feature>
<name>A0A8J8JW99_9BACT</name>
<evidence type="ECO:0000256" key="4">
    <source>
        <dbReference type="ARBA" id="ARBA00011690"/>
    </source>
</evidence>
<dbReference type="AlphaFoldDB" id="A0A8J8JW99"/>
<dbReference type="Proteomes" id="UP000598971">
    <property type="component" value="Unassembled WGS sequence"/>
</dbReference>
<comment type="similarity">
    <text evidence="3 8">Belongs to the GcvP family.</text>
</comment>
<feature type="domain" description="Glycine dehydrogenase C-terminal" evidence="11">
    <location>
        <begin position="779"/>
        <end position="900"/>
    </location>
</feature>
<dbReference type="PANTHER" id="PTHR11773">
    <property type="entry name" value="GLYCINE DEHYDROGENASE, DECARBOXYLATING"/>
    <property type="match status" value="1"/>
</dbReference>
<evidence type="ECO:0000256" key="9">
    <source>
        <dbReference type="PIRSR" id="PIRSR603437-50"/>
    </source>
</evidence>
<feature type="domain" description="Glycine cleavage system P-protein N-terminal" evidence="10">
    <location>
        <begin position="460"/>
        <end position="744"/>
    </location>
</feature>
<keyword evidence="6 8" id="KW-0560">Oxidoreductase</keyword>
<dbReference type="GO" id="GO:0019464">
    <property type="term" value="P:glycine decarboxylation via glycine cleavage system"/>
    <property type="evidence" value="ECO:0007669"/>
    <property type="project" value="UniProtKB-UniRule"/>
</dbReference>
<dbReference type="EMBL" id="WHPF01000016">
    <property type="protein sequence ID" value="NNV57529.1"/>
    <property type="molecule type" value="Genomic_DNA"/>
</dbReference>
<reference evidence="12" key="1">
    <citation type="submission" date="2019-10" db="EMBL/GenBank/DDBJ databases">
        <title>Draft genome sequence of Panacibacter sp. KCS-6.</title>
        <authorList>
            <person name="Yim K.J."/>
        </authorList>
    </citation>
    <scope>NUCLEOTIDE SEQUENCE</scope>
    <source>
        <strain evidence="12">KCS-6</strain>
    </source>
</reference>
<dbReference type="NCBIfam" id="NF003346">
    <property type="entry name" value="PRK04366.1"/>
    <property type="match status" value="1"/>
</dbReference>
<evidence type="ECO:0000256" key="7">
    <source>
        <dbReference type="ARBA" id="ARBA00049026"/>
    </source>
</evidence>
<evidence type="ECO:0000256" key="3">
    <source>
        <dbReference type="ARBA" id="ARBA00010756"/>
    </source>
</evidence>
<evidence type="ECO:0000256" key="6">
    <source>
        <dbReference type="ARBA" id="ARBA00023002"/>
    </source>
</evidence>
<keyword evidence="13" id="KW-1185">Reference proteome</keyword>
<accession>A0A8J8JW99</accession>
<dbReference type="InterPro" id="IPR003437">
    <property type="entry name" value="GcvP"/>
</dbReference>
<dbReference type="PANTHER" id="PTHR11773:SF1">
    <property type="entry name" value="GLYCINE DEHYDROGENASE (DECARBOXYLATING), MITOCHONDRIAL"/>
    <property type="match status" value="1"/>
</dbReference>
<gene>
    <name evidence="8 12" type="primary">gcvP</name>
    <name evidence="12" type="ORF">GD597_18795</name>
</gene>
<organism evidence="12 13">
    <name type="scientific">Limnovirga soli</name>
    <dbReference type="NCBI Taxonomy" id="2656915"/>
    <lineage>
        <taxon>Bacteria</taxon>
        <taxon>Pseudomonadati</taxon>
        <taxon>Bacteroidota</taxon>
        <taxon>Chitinophagia</taxon>
        <taxon>Chitinophagales</taxon>
        <taxon>Chitinophagaceae</taxon>
        <taxon>Limnovirga</taxon>
    </lineage>
</organism>
<dbReference type="GO" id="GO:0005960">
    <property type="term" value="C:glycine cleavage complex"/>
    <property type="evidence" value="ECO:0007669"/>
    <property type="project" value="TreeGrafter"/>
</dbReference>
<evidence type="ECO:0000259" key="10">
    <source>
        <dbReference type="Pfam" id="PF02347"/>
    </source>
</evidence>
<dbReference type="Pfam" id="PF02347">
    <property type="entry name" value="GDC-P"/>
    <property type="match status" value="2"/>
</dbReference>
<dbReference type="FunFam" id="3.90.1150.10:FF:000007">
    <property type="entry name" value="Glycine dehydrogenase (decarboxylating), mitochondrial"/>
    <property type="match status" value="1"/>
</dbReference>
<comment type="subunit">
    <text evidence="4 8">The glycine cleavage system is composed of four proteins: P, T, L and H.</text>
</comment>
<dbReference type="InterPro" id="IPR049316">
    <property type="entry name" value="GDC-P_C"/>
</dbReference>
<proteinExistence type="inferred from homology"/>
<dbReference type="InterPro" id="IPR020581">
    <property type="entry name" value="GDC_P"/>
</dbReference>
<comment type="catalytic activity">
    <reaction evidence="7 8">
        <text>N(6)-[(R)-lipoyl]-L-lysyl-[glycine-cleavage complex H protein] + glycine + H(+) = N(6)-[(R)-S(8)-aminomethyldihydrolipoyl]-L-lysyl-[glycine-cleavage complex H protein] + CO2</text>
        <dbReference type="Rhea" id="RHEA:24304"/>
        <dbReference type="Rhea" id="RHEA-COMP:10494"/>
        <dbReference type="Rhea" id="RHEA-COMP:10495"/>
        <dbReference type="ChEBI" id="CHEBI:15378"/>
        <dbReference type="ChEBI" id="CHEBI:16526"/>
        <dbReference type="ChEBI" id="CHEBI:57305"/>
        <dbReference type="ChEBI" id="CHEBI:83099"/>
        <dbReference type="ChEBI" id="CHEBI:83143"/>
        <dbReference type="EC" id="1.4.4.2"/>
    </reaction>
</comment>
<dbReference type="NCBIfam" id="TIGR00461">
    <property type="entry name" value="gcvP"/>
    <property type="match status" value="1"/>
</dbReference>
<keyword evidence="5 8" id="KW-0663">Pyridoxal phosphate</keyword>
<dbReference type="CDD" id="cd00613">
    <property type="entry name" value="GDC-P"/>
    <property type="match status" value="1"/>
</dbReference>
<evidence type="ECO:0000256" key="5">
    <source>
        <dbReference type="ARBA" id="ARBA00022898"/>
    </source>
</evidence>
<dbReference type="GO" id="GO:0016594">
    <property type="term" value="F:glycine binding"/>
    <property type="evidence" value="ECO:0007669"/>
    <property type="project" value="TreeGrafter"/>
</dbReference>
<dbReference type="Gene3D" id="3.40.640.10">
    <property type="entry name" value="Type I PLP-dependent aspartate aminotransferase-like (Major domain)"/>
    <property type="match status" value="2"/>
</dbReference>
<dbReference type="EC" id="1.4.4.2" evidence="8"/>
<dbReference type="Gene3D" id="3.90.1150.10">
    <property type="entry name" value="Aspartate Aminotransferase, domain 1"/>
    <property type="match status" value="2"/>
</dbReference>
<evidence type="ECO:0000256" key="1">
    <source>
        <dbReference type="ARBA" id="ARBA00001933"/>
    </source>
</evidence>
<comment type="cofactor">
    <cofactor evidence="1 8 9">
        <name>pyridoxal 5'-phosphate</name>
        <dbReference type="ChEBI" id="CHEBI:597326"/>
    </cofactor>
</comment>
<dbReference type="FunFam" id="3.40.640.10:FF:000007">
    <property type="entry name" value="glycine dehydrogenase (Decarboxylating), mitochondrial"/>
    <property type="match status" value="1"/>
</dbReference>
<dbReference type="Pfam" id="PF21478">
    <property type="entry name" value="GcvP2_C"/>
    <property type="match status" value="1"/>
</dbReference>
<protein>
    <recommendedName>
        <fullName evidence="8">Glycine dehydrogenase (decarboxylating)</fullName>
        <ecNumber evidence="8">1.4.4.2</ecNumber>
    </recommendedName>
    <alternativeName>
        <fullName evidence="8">Glycine cleavage system P-protein</fullName>
    </alternativeName>
    <alternativeName>
        <fullName evidence="8">Glycine decarboxylase</fullName>
    </alternativeName>
    <alternativeName>
        <fullName evidence="8">Glycine dehydrogenase (aminomethyl-transferring)</fullName>
    </alternativeName>
</protein>
<feature type="domain" description="Glycine cleavage system P-protein N-terminal" evidence="10">
    <location>
        <begin position="13"/>
        <end position="440"/>
    </location>
</feature>
<evidence type="ECO:0000256" key="2">
    <source>
        <dbReference type="ARBA" id="ARBA00003788"/>
    </source>
</evidence>
<dbReference type="HAMAP" id="MF_00711">
    <property type="entry name" value="GcvP"/>
    <property type="match status" value="1"/>
</dbReference>
<dbReference type="SUPFAM" id="SSF53383">
    <property type="entry name" value="PLP-dependent transferases"/>
    <property type="match status" value="2"/>
</dbReference>
<evidence type="ECO:0000313" key="12">
    <source>
        <dbReference type="EMBL" id="NNV57529.1"/>
    </source>
</evidence>
<evidence type="ECO:0000259" key="11">
    <source>
        <dbReference type="Pfam" id="PF21478"/>
    </source>
</evidence>
<dbReference type="InterPro" id="IPR015421">
    <property type="entry name" value="PyrdxlP-dep_Trfase_major"/>
</dbReference>
<dbReference type="GO" id="GO:0004375">
    <property type="term" value="F:glycine dehydrogenase (decarboxylating) activity"/>
    <property type="evidence" value="ECO:0007669"/>
    <property type="project" value="UniProtKB-EC"/>
</dbReference>
<dbReference type="RefSeq" id="WP_171609478.1">
    <property type="nucleotide sequence ID" value="NZ_WHPF01000016.1"/>
</dbReference>
<dbReference type="GO" id="GO:0030170">
    <property type="term" value="F:pyridoxal phosphate binding"/>
    <property type="evidence" value="ECO:0007669"/>
    <property type="project" value="TreeGrafter"/>
</dbReference>
<dbReference type="InterPro" id="IPR049315">
    <property type="entry name" value="GDC-P_N"/>
</dbReference>
<comment type="caution">
    <text evidence="12">The sequence shown here is derived from an EMBL/GenBank/DDBJ whole genome shotgun (WGS) entry which is preliminary data.</text>
</comment>
<dbReference type="FunFam" id="3.40.640.10:FF:000005">
    <property type="entry name" value="Glycine dehydrogenase (decarboxylating), mitochondrial"/>
    <property type="match status" value="1"/>
</dbReference>